<evidence type="ECO:0000313" key="13">
    <source>
        <dbReference type="EMBL" id="MBB5035009.1"/>
    </source>
</evidence>
<keyword evidence="7 12" id="KW-0560">Oxidoreductase</keyword>
<keyword evidence="4" id="KW-0028">Amino-acid biosynthesis</keyword>
<organism evidence="13 14">
    <name type="scientific">Prosthecobacter vanneervenii</name>
    <dbReference type="NCBI Taxonomy" id="48466"/>
    <lineage>
        <taxon>Bacteria</taxon>
        <taxon>Pseudomonadati</taxon>
        <taxon>Verrucomicrobiota</taxon>
        <taxon>Verrucomicrobiia</taxon>
        <taxon>Verrucomicrobiales</taxon>
        <taxon>Verrucomicrobiaceae</taxon>
        <taxon>Prosthecobacter</taxon>
    </lineage>
</organism>
<evidence type="ECO:0000256" key="8">
    <source>
        <dbReference type="ARBA" id="ARBA00023027"/>
    </source>
</evidence>
<dbReference type="RefSeq" id="WP_184343374.1">
    <property type="nucleotide sequence ID" value="NZ_JACHIG010000013.1"/>
</dbReference>
<keyword evidence="6 12" id="KW-0274">FAD</keyword>
<dbReference type="GO" id="GO:0035999">
    <property type="term" value="P:tetrahydrofolate interconversion"/>
    <property type="evidence" value="ECO:0007669"/>
    <property type="project" value="UniProtKB-UniPathway"/>
</dbReference>
<dbReference type="EC" id="1.5.1.54" evidence="12"/>
<evidence type="ECO:0000256" key="11">
    <source>
        <dbReference type="ARBA" id="ARBA00048628"/>
    </source>
</evidence>
<dbReference type="GO" id="GO:0009086">
    <property type="term" value="P:methionine biosynthetic process"/>
    <property type="evidence" value="ECO:0007669"/>
    <property type="project" value="UniProtKB-KW"/>
</dbReference>
<dbReference type="InterPro" id="IPR004620">
    <property type="entry name" value="MTHF_reductase_bac"/>
</dbReference>
<dbReference type="GO" id="GO:0071949">
    <property type="term" value="F:FAD binding"/>
    <property type="evidence" value="ECO:0007669"/>
    <property type="project" value="TreeGrafter"/>
</dbReference>
<comment type="catalytic activity">
    <reaction evidence="11">
        <text>(6S)-5-methyl-5,6,7,8-tetrahydrofolate + NAD(+) = (6R)-5,10-methylene-5,6,7,8-tetrahydrofolate + NADH + H(+)</text>
        <dbReference type="Rhea" id="RHEA:19821"/>
        <dbReference type="ChEBI" id="CHEBI:15378"/>
        <dbReference type="ChEBI" id="CHEBI:15636"/>
        <dbReference type="ChEBI" id="CHEBI:18608"/>
        <dbReference type="ChEBI" id="CHEBI:57540"/>
        <dbReference type="ChEBI" id="CHEBI:57945"/>
        <dbReference type="EC" id="1.5.1.54"/>
    </reaction>
    <physiologicalReaction direction="right-to-left" evidence="11">
        <dbReference type="Rhea" id="RHEA:19823"/>
    </physiologicalReaction>
</comment>
<evidence type="ECO:0000256" key="2">
    <source>
        <dbReference type="ARBA" id="ARBA00004777"/>
    </source>
</evidence>
<evidence type="ECO:0000256" key="10">
    <source>
        <dbReference type="ARBA" id="ARBA00034478"/>
    </source>
</evidence>
<keyword evidence="9" id="KW-0486">Methionine biosynthesis</keyword>
<keyword evidence="8" id="KW-0520">NAD</keyword>
<comment type="pathway">
    <text evidence="2 12">One-carbon metabolism; tetrahydrofolate interconversion.</text>
</comment>
<evidence type="ECO:0000313" key="14">
    <source>
        <dbReference type="Proteomes" id="UP000590740"/>
    </source>
</evidence>
<dbReference type="Proteomes" id="UP000590740">
    <property type="component" value="Unassembled WGS sequence"/>
</dbReference>
<dbReference type="SUPFAM" id="SSF51730">
    <property type="entry name" value="FAD-linked oxidoreductase"/>
    <property type="match status" value="1"/>
</dbReference>
<evidence type="ECO:0000256" key="1">
    <source>
        <dbReference type="ARBA" id="ARBA00001974"/>
    </source>
</evidence>
<comment type="pathway">
    <text evidence="10">Amino-acid biosynthesis; L-methionine biosynthesis via de novo pathway.</text>
</comment>
<dbReference type="Pfam" id="PF02219">
    <property type="entry name" value="MTHFR"/>
    <property type="match status" value="1"/>
</dbReference>
<evidence type="ECO:0000256" key="3">
    <source>
        <dbReference type="ARBA" id="ARBA00006743"/>
    </source>
</evidence>
<evidence type="ECO:0000256" key="6">
    <source>
        <dbReference type="ARBA" id="ARBA00022827"/>
    </source>
</evidence>
<evidence type="ECO:0000256" key="12">
    <source>
        <dbReference type="RuleBase" id="RU003862"/>
    </source>
</evidence>
<dbReference type="GO" id="GO:0005829">
    <property type="term" value="C:cytosol"/>
    <property type="evidence" value="ECO:0007669"/>
    <property type="project" value="InterPro"/>
</dbReference>
<dbReference type="InterPro" id="IPR029041">
    <property type="entry name" value="FAD-linked_oxidoreductase-like"/>
</dbReference>
<gene>
    <name evidence="13" type="ORF">HNQ65_004617</name>
</gene>
<dbReference type="CDD" id="cd00537">
    <property type="entry name" value="MTHFR"/>
    <property type="match status" value="1"/>
</dbReference>
<proteinExistence type="inferred from homology"/>
<evidence type="ECO:0000256" key="4">
    <source>
        <dbReference type="ARBA" id="ARBA00022605"/>
    </source>
</evidence>
<dbReference type="AlphaFoldDB" id="A0A7W7YF66"/>
<dbReference type="EMBL" id="JACHIG010000013">
    <property type="protein sequence ID" value="MBB5035009.1"/>
    <property type="molecule type" value="Genomic_DNA"/>
</dbReference>
<comment type="similarity">
    <text evidence="3 12">Belongs to the methylenetetrahydrofolate reductase family.</text>
</comment>
<sequence length="307" mass="33521">MHIADILQSQRPTLSFEFFPPKTAEAFEALYQTIGELEAFKPSFVSVTYGAGGSTRELTHDLVVRINTTTSLDAVPHLTCVCHSEADIAAILERYAQAGVSNILALGGDPPKNLAGYDRSKDAFQHAADLVAFIKKFNDSGAHPDKRGFGIGVAGFPEGHPATPNRVLEMDYLKAKVDAGADYICTQLFFDNHDFYDFRERCHLAGINIPIIAGIMPITSASGMRRMAELAAGARYPAKLLRAIQRCGNDEAAVQKVGIHYATEQCRDLLDHGVDGIHFYTLNKSHATREIYSSLGIRDSAAVRPHS</sequence>
<keyword evidence="14" id="KW-1185">Reference proteome</keyword>
<comment type="caution">
    <text evidence="13">The sequence shown here is derived from an EMBL/GenBank/DDBJ whole genome shotgun (WGS) entry which is preliminary data.</text>
</comment>
<dbReference type="UniPathway" id="UPA00193"/>
<dbReference type="PANTHER" id="PTHR45754:SF3">
    <property type="entry name" value="METHYLENETETRAHYDROFOLATE REDUCTASE (NADPH)"/>
    <property type="match status" value="1"/>
</dbReference>
<protein>
    <recommendedName>
        <fullName evidence="12">Methylenetetrahydrofolate reductase</fullName>
        <ecNumber evidence="12">1.5.1.54</ecNumber>
    </recommendedName>
</protein>
<dbReference type="Gene3D" id="3.20.20.220">
    <property type="match status" value="1"/>
</dbReference>
<keyword evidence="5 12" id="KW-0285">Flavoprotein</keyword>
<comment type="cofactor">
    <cofactor evidence="1 12">
        <name>FAD</name>
        <dbReference type="ChEBI" id="CHEBI:57692"/>
    </cofactor>
</comment>
<evidence type="ECO:0000256" key="9">
    <source>
        <dbReference type="ARBA" id="ARBA00023167"/>
    </source>
</evidence>
<dbReference type="PANTHER" id="PTHR45754">
    <property type="entry name" value="METHYLENETETRAHYDROFOLATE REDUCTASE"/>
    <property type="match status" value="1"/>
</dbReference>
<name>A0A7W7YF66_9BACT</name>
<dbReference type="GO" id="GO:0106312">
    <property type="term" value="F:methylenetetrahydrofolate reductase (NADH) activity"/>
    <property type="evidence" value="ECO:0007669"/>
    <property type="project" value="UniProtKB-EC"/>
</dbReference>
<evidence type="ECO:0000256" key="5">
    <source>
        <dbReference type="ARBA" id="ARBA00022630"/>
    </source>
</evidence>
<reference evidence="13 14" key="1">
    <citation type="submission" date="2020-08" db="EMBL/GenBank/DDBJ databases">
        <title>Genomic Encyclopedia of Type Strains, Phase IV (KMG-IV): sequencing the most valuable type-strain genomes for metagenomic binning, comparative biology and taxonomic classification.</title>
        <authorList>
            <person name="Goeker M."/>
        </authorList>
    </citation>
    <scope>NUCLEOTIDE SEQUENCE [LARGE SCALE GENOMIC DNA]</scope>
    <source>
        <strain evidence="13 14">DSM 12252</strain>
    </source>
</reference>
<dbReference type="NCBIfam" id="TIGR00676">
    <property type="entry name" value="fadh2"/>
    <property type="match status" value="1"/>
</dbReference>
<accession>A0A7W7YF66</accession>
<dbReference type="InterPro" id="IPR003171">
    <property type="entry name" value="Mehydrof_redctse-like"/>
</dbReference>
<evidence type="ECO:0000256" key="7">
    <source>
        <dbReference type="ARBA" id="ARBA00023002"/>
    </source>
</evidence>